<proteinExistence type="inferred from homology"/>
<evidence type="ECO:0000256" key="2">
    <source>
        <dbReference type="ARBA" id="ARBA00001997"/>
    </source>
</evidence>
<keyword evidence="7" id="KW-1185">Reference proteome</keyword>
<gene>
    <name evidence="6" type="ORF">GCM10007924_15180</name>
</gene>
<reference evidence="6" key="1">
    <citation type="journal article" date="2014" name="Int. J. Syst. Evol. Microbiol.">
        <title>Complete genome of a new Firmicutes species belonging to the dominant human colonic microbiota ('Ruminococcus bicirculans') reveals two chromosomes and a selective capacity to utilize plant glucans.</title>
        <authorList>
            <consortium name="NISC Comparative Sequencing Program"/>
            <person name="Wegmann U."/>
            <person name="Louis P."/>
            <person name="Goesmann A."/>
            <person name="Henrissat B."/>
            <person name="Duncan S.H."/>
            <person name="Flint H.J."/>
        </authorList>
    </citation>
    <scope>NUCLEOTIDE SEQUENCE</scope>
    <source>
        <strain evidence="6">NBRC 103408</strain>
    </source>
</reference>
<dbReference type="CDD" id="cd00438">
    <property type="entry name" value="cupin_RmlC"/>
    <property type="match status" value="1"/>
</dbReference>
<evidence type="ECO:0000313" key="7">
    <source>
        <dbReference type="Proteomes" id="UP001161409"/>
    </source>
</evidence>
<evidence type="ECO:0000256" key="4">
    <source>
        <dbReference type="ARBA" id="ARBA00019595"/>
    </source>
</evidence>
<evidence type="ECO:0000256" key="1">
    <source>
        <dbReference type="ARBA" id="ARBA00001298"/>
    </source>
</evidence>
<comment type="similarity">
    <text evidence="5">Belongs to the dTDP-4-dehydrorhamnose 3,5-epimerase family.</text>
</comment>
<name>A0ABQ5U4P5_9PROT</name>
<comment type="function">
    <text evidence="2 5">Catalyzes the epimerization of the C3' and C5'positions of dTDP-6-deoxy-D-xylo-4-hexulose, forming dTDP-6-deoxy-L-lyxo-4-hexulose.</text>
</comment>
<dbReference type="PANTHER" id="PTHR21047:SF2">
    <property type="entry name" value="THYMIDINE DIPHOSPHO-4-KETO-RHAMNOSE 3,5-EPIMERASE"/>
    <property type="match status" value="1"/>
</dbReference>
<comment type="catalytic activity">
    <reaction evidence="1 5">
        <text>dTDP-4-dehydro-6-deoxy-alpha-D-glucose = dTDP-4-dehydro-beta-L-rhamnose</text>
        <dbReference type="Rhea" id="RHEA:16969"/>
        <dbReference type="ChEBI" id="CHEBI:57649"/>
        <dbReference type="ChEBI" id="CHEBI:62830"/>
        <dbReference type="EC" id="5.1.3.13"/>
    </reaction>
</comment>
<comment type="subunit">
    <text evidence="5">Homodimer.</text>
</comment>
<dbReference type="RefSeq" id="WP_169560351.1">
    <property type="nucleotide sequence ID" value="NZ_BSNF01000006.1"/>
</dbReference>
<evidence type="ECO:0000313" key="6">
    <source>
        <dbReference type="EMBL" id="GLQ06297.1"/>
    </source>
</evidence>
<organism evidence="6 7">
    <name type="scientific">Sneathiella chinensis</name>
    <dbReference type="NCBI Taxonomy" id="349750"/>
    <lineage>
        <taxon>Bacteria</taxon>
        <taxon>Pseudomonadati</taxon>
        <taxon>Pseudomonadota</taxon>
        <taxon>Alphaproteobacteria</taxon>
        <taxon>Sneathiellales</taxon>
        <taxon>Sneathiellaceae</taxon>
        <taxon>Sneathiella</taxon>
    </lineage>
</organism>
<dbReference type="Pfam" id="PF00908">
    <property type="entry name" value="dTDP_sugar_isom"/>
    <property type="match status" value="1"/>
</dbReference>
<dbReference type="Proteomes" id="UP001161409">
    <property type="component" value="Unassembled WGS sequence"/>
</dbReference>
<dbReference type="SUPFAM" id="SSF51182">
    <property type="entry name" value="RmlC-like cupins"/>
    <property type="match status" value="1"/>
</dbReference>
<protein>
    <recommendedName>
        <fullName evidence="4 5">dTDP-4-dehydrorhamnose 3,5-epimerase</fullName>
        <ecNumber evidence="3 5">5.1.3.13</ecNumber>
    </recommendedName>
    <alternativeName>
        <fullName evidence="5">Thymidine diphospho-4-keto-rhamnose 3,5-epimerase</fullName>
    </alternativeName>
</protein>
<comment type="caution">
    <text evidence="6">The sequence shown here is derived from an EMBL/GenBank/DDBJ whole genome shotgun (WGS) entry which is preliminary data.</text>
</comment>
<dbReference type="InterPro" id="IPR000888">
    <property type="entry name" value="RmlC-like"/>
</dbReference>
<dbReference type="PANTHER" id="PTHR21047">
    <property type="entry name" value="DTDP-6-DEOXY-D-GLUCOSE-3,5 EPIMERASE"/>
    <property type="match status" value="1"/>
</dbReference>
<evidence type="ECO:0000256" key="5">
    <source>
        <dbReference type="RuleBase" id="RU364069"/>
    </source>
</evidence>
<dbReference type="NCBIfam" id="TIGR01221">
    <property type="entry name" value="rmlC"/>
    <property type="match status" value="1"/>
</dbReference>
<dbReference type="EMBL" id="BSNF01000006">
    <property type="protein sequence ID" value="GLQ06297.1"/>
    <property type="molecule type" value="Genomic_DNA"/>
</dbReference>
<comment type="pathway">
    <text evidence="5">Carbohydrate biosynthesis; dTDP-L-rhamnose biosynthesis.</text>
</comment>
<dbReference type="EC" id="5.1.3.13" evidence="3 5"/>
<dbReference type="Gene3D" id="2.60.120.10">
    <property type="entry name" value="Jelly Rolls"/>
    <property type="match status" value="1"/>
</dbReference>
<reference evidence="6" key="2">
    <citation type="submission" date="2023-01" db="EMBL/GenBank/DDBJ databases">
        <title>Draft genome sequence of Sneathiella chinensis strain NBRC 103408.</title>
        <authorList>
            <person name="Sun Q."/>
            <person name="Mori K."/>
        </authorList>
    </citation>
    <scope>NUCLEOTIDE SEQUENCE</scope>
    <source>
        <strain evidence="6">NBRC 103408</strain>
    </source>
</reference>
<keyword evidence="5" id="KW-0413">Isomerase</keyword>
<evidence type="ECO:0000256" key="3">
    <source>
        <dbReference type="ARBA" id="ARBA00012098"/>
    </source>
</evidence>
<dbReference type="InterPro" id="IPR011051">
    <property type="entry name" value="RmlC_Cupin_sf"/>
</dbReference>
<dbReference type="InterPro" id="IPR014710">
    <property type="entry name" value="RmlC-like_jellyroll"/>
</dbReference>
<sequence>MLQIEATSLPDVKIVTPRKFGDERGFFSEVWNRDAMSEAGIEADFVQDNHAYSAAKGTIRGLHYQMDPKAQGKLVRVTRGTVLDVAVDIRRGSPTFGKYAAVTLSVDNWRQLWIPAGFAHGYCTLTDEVEFLYKVTERYSPEQERGIRWDDPDIAINWQIPPEQITVSDKDRILPYLAEQPDLFD</sequence>
<accession>A0ABQ5U4P5</accession>